<dbReference type="InterPro" id="IPR058982">
    <property type="entry name" value="Beta-barrel_AprE"/>
</dbReference>
<dbReference type="Proteomes" id="UP000230390">
    <property type="component" value="Unassembled WGS sequence"/>
</dbReference>
<evidence type="ECO:0000313" key="4">
    <source>
        <dbReference type="Proteomes" id="UP000230390"/>
    </source>
</evidence>
<reference evidence="3 4" key="1">
    <citation type="submission" date="2017-10" db="EMBL/GenBank/DDBJ databases">
        <title>Massilia psychrophilum sp. nov., a novel purple-pigmented bacterium isolated from Tianshan glacier, Xinjiang Municipality, China.</title>
        <authorList>
            <person name="Wang H."/>
        </authorList>
    </citation>
    <scope>NUCLEOTIDE SEQUENCE [LARGE SCALE GENOMIC DNA]</scope>
    <source>
        <strain evidence="3 4">JCM 30074</strain>
    </source>
</reference>
<evidence type="ECO:0000313" key="3">
    <source>
        <dbReference type="EMBL" id="PIL44482.1"/>
    </source>
</evidence>
<accession>A0A2G8TEL4</accession>
<feature type="coiled-coil region" evidence="1">
    <location>
        <begin position="227"/>
        <end position="279"/>
    </location>
</feature>
<dbReference type="Gene3D" id="2.40.30.170">
    <property type="match status" value="1"/>
</dbReference>
<evidence type="ECO:0000259" key="2">
    <source>
        <dbReference type="Pfam" id="PF26002"/>
    </source>
</evidence>
<keyword evidence="1" id="KW-0175">Coiled coil</keyword>
<dbReference type="Pfam" id="PF26002">
    <property type="entry name" value="Beta-barrel_AprE"/>
    <property type="match status" value="1"/>
</dbReference>
<proteinExistence type="predicted"/>
<comment type="caution">
    <text evidence="3">The sequence shown here is derived from an EMBL/GenBank/DDBJ whole genome shotgun (WGS) entry which is preliminary data.</text>
</comment>
<sequence length="431" mass="46523">MVMPRECVSCKVDVRFLGRIAIPRDDDSVPIRHEVLRARGQRHISTIVLPCPRLAKRAALSAAVTLATLALVLGCCEYTRKVHVTGTVEPSAGAIRVVAPQLGRIVAQHVRNGEAVKAGQVMFEVSGERSVDARITAALAARRGELRQRLDLHLAQLTERGGALATQQRIVEADTVTHSGSITIQNDQIRSARANLQRYEKLRRQGFIAAAQLEQIKNNLNAELVKRDAMTMNLSAATRALAQLRQDAAANAGQLKLAGNESRQALAELEQQIAEHDGRLTMRVTSPVIGTSTSIAYKPGQSVAAGAPLATVLPAGSKMEAVLLVPSRALAQIAPGQQVWLRIDAFPYQKCGLQAGTVAQVDRSPATDVAPGTDPMYRVTVTLAAQTVHMDGKTRPVEAGMRLDAAILQDRRRLFEWLFEPLIGAAKGRAL</sequence>
<protein>
    <recommendedName>
        <fullName evidence="2">AprE-like beta-barrel domain-containing protein</fullName>
    </recommendedName>
</protein>
<dbReference type="PANTHER" id="PTHR30386">
    <property type="entry name" value="MEMBRANE FUSION SUBUNIT OF EMRAB-TOLC MULTIDRUG EFFLUX PUMP"/>
    <property type="match status" value="1"/>
</dbReference>
<gene>
    <name evidence="3" type="ORF">CR105_13565</name>
</gene>
<dbReference type="AlphaFoldDB" id="A0A2G8TEL4"/>
<keyword evidence="4" id="KW-1185">Reference proteome</keyword>
<dbReference type="PRINTS" id="PR01490">
    <property type="entry name" value="RTXTOXIND"/>
</dbReference>
<organism evidence="3 4">
    <name type="scientific">Massilia eurypsychrophila</name>
    <dbReference type="NCBI Taxonomy" id="1485217"/>
    <lineage>
        <taxon>Bacteria</taxon>
        <taxon>Pseudomonadati</taxon>
        <taxon>Pseudomonadota</taxon>
        <taxon>Betaproteobacteria</taxon>
        <taxon>Burkholderiales</taxon>
        <taxon>Oxalobacteraceae</taxon>
        <taxon>Telluria group</taxon>
        <taxon>Massilia</taxon>
    </lineage>
</organism>
<evidence type="ECO:0000256" key="1">
    <source>
        <dbReference type="SAM" id="Coils"/>
    </source>
</evidence>
<dbReference type="Gene3D" id="2.40.50.100">
    <property type="match status" value="1"/>
</dbReference>
<dbReference type="OrthoDB" id="9775513at2"/>
<dbReference type="PANTHER" id="PTHR30386:SF28">
    <property type="entry name" value="EXPORTED PROTEIN"/>
    <property type="match status" value="1"/>
</dbReference>
<dbReference type="EMBL" id="PDOC01000007">
    <property type="protein sequence ID" value="PIL44482.1"/>
    <property type="molecule type" value="Genomic_DNA"/>
</dbReference>
<feature type="domain" description="AprE-like beta-barrel" evidence="2">
    <location>
        <begin position="325"/>
        <end position="408"/>
    </location>
</feature>
<dbReference type="InterPro" id="IPR050739">
    <property type="entry name" value="MFP"/>
</dbReference>
<name>A0A2G8TEL4_9BURK</name>